<comment type="caution">
    <text evidence="5">The sequence shown here is derived from an EMBL/GenBank/DDBJ whole genome shotgun (WGS) entry which is preliminary data.</text>
</comment>
<evidence type="ECO:0000313" key="6">
    <source>
        <dbReference type="Proteomes" id="UP001218218"/>
    </source>
</evidence>
<dbReference type="Pfam" id="PF00179">
    <property type="entry name" value="UQ_con"/>
    <property type="match status" value="1"/>
</dbReference>
<gene>
    <name evidence="5" type="ORF">DFH08DRAFT_726757</name>
</gene>
<keyword evidence="6" id="KW-1185">Reference proteome</keyword>
<sequence length="898" mass="98223">MEAQIQQLTDMGATVAQAKAALAQYKDVMQAAERFFEGAFDHVKDEDGDVPMASVSKPAVAKPAIRMATPEDDDDSPAGNGSGDEDDEEDGEDDFIDYDSDDGPVLDAPRTNSDADPYARVFFSKDHREEIIEVEEEPELVHLPESGAAPVKLMTQGEWMKGCPPPSGGEQSFLFALYSQLSEGKCVCPHECGSSVLRTKSDFFPIFPEFTSYIAHLQRVVSKTCQRCHSEFCFACGEPITEKVQRPGAAAPGDPLFHCADIQGVILGVGLSMLEQMFSEQSQDSTVAQDLNKTRNTKRRKTGRLFSKDADDDDDEAYLSSPGGKRAKGGIGYAGDQKEDTSGQQEALALQTAKDEKIGKLLTQIGVYLPSLHREGHHPSDFLPHPTALAHLRRRFNYVCSALLRNDSLADMSDRAVLYFKLLEWLETISSHEALASMMAMPIMTVASVKSVTTRKSPNNKPIRERTIIYEGSAGPRELLEAIAIQAHAALKALEGAKVTEPADDELTEEQKRMTVDTKGKAKEASAPVADENQKLLSFCHRILGTAAAIDRSLRETKGDAFVERLHASLPKILTSSSGEEYKVDAGATEESAISAYEEWATRVRFEYCDLTIPAMAPPAPNDTEPQLPHYKSFYNNEIRMLALSDIPKRSLAIAKELSILTNNLPIAWNSSIFLRIDETRVDVIKALITGPEGTPYYNGCYLFDIFLGPAYNQSPPSVKYMTTNGGKYRFNPNLYADGKVCLSLLGTWSGPGWVSGRSTLLQVLISIQSMILCEEPYLNEPGWAASAGTPQSRAYSANVRRMVVRTAMLGNLQNPPEPFADIIRTHFRLKAKSITAQLDQWLSLDDGKSTLSDGGGFAEGAKASVAGGSSNGLATDVAEMKRLLKEMQADFKTSQAS</sequence>
<evidence type="ECO:0000256" key="1">
    <source>
        <dbReference type="ARBA" id="ARBA00022679"/>
    </source>
</evidence>
<evidence type="ECO:0000259" key="4">
    <source>
        <dbReference type="PROSITE" id="PS50127"/>
    </source>
</evidence>
<evidence type="ECO:0000256" key="3">
    <source>
        <dbReference type="SAM" id="MobiDB-lite"/>
    </source>
</evidence>
<protein>
    <submittedName>
        <fullName evidence="5">Ubiquitin conjugating enzyme family protein</fullName>
    </submittedName>
</protein>
<dbReference type="SMART" id="SM00212">
    <property type="entry name" value="UBCc"/>
    <property type="match status" value="1"/>
</dbReference>
<feature type="compositionally biased region" description="Acidic residues" evidence="3">
    <location>
        <begin position="83"/>
        <end position="104"/>
    </location>
</feature>
<proteinExistence type="predicted"/>
<dbReference type="GO" id="GO:0061631">
    <property type="term" value="F:ubiquitin conjugating enzyme activity"/>
    <property type="evidence" value="ECO:0007669"/>
    <property type="project" value="TreeGrafter"/>
</dbReference>
<feature type="region of interest" description="Disordered" evidence="3">
    <location>
        <begin position="282"/>
        <end position="344"/>
    </location>
</feature>
<dbReference type="PROSITE" id="PS50127">
    <property type="entry name" value="UBC_2"/>
    <property type="match status" value="1"/>
</dbReference>
<dbReference type="InterPro" id="IPR000608">
    <property type="entry name" value="UBC"/>
</dbReference>
<dbReference type="EMBL" id="JARIHO010000001">
    <property type="protein sequence ID" value="KAJ7368285.1"/>
    <property type="molecule type" value="Genomic_DNA"/>
</dbReference>
<accession>A0AAD7AUQ6</accession>
<reference evidence="5" key="1">
    <citation type="submission" date="2023-03" db="EMBL/GenBank/DDBJ databases">
        <title>Massive genome expansion in bonnet fungi (Mycena s.s.) driven by repeated elements and novel gene families across ecological guilds.</title>
        <authorList>
            <consortium name="Lawrence Berkeley National Laboratory"/>
            <person name="Harder C.B."/>
            <person name="Miyauchi S."/>
            <person name="Viragh M."/>
            <person name="Kuo A."/>
            <person name="Thoen E."/>
            <person name="Andreopoulos B."/>
            <person name="Lu D."/>
            <person name="Skrede I."/>
            <person name="Drula E."/>
            <person name="Henrissat B."/>
            <person name="Morin E."/>
            <person name="Kohler A."/>
            <person name="Barry K."/>
            <person name="LaButti K."/>
            <person name="Morin E."/>
            <person name="Salamov A."/>
            <person name="Lipzen A."/>
            <person name="Mereny Z."/>
            <person name="Hegedus B."/>
            <person name="Baldrian P."/>
            <person name="Stursova M."/>
            <person name="Weitz H."/>
            <person name="Taylor A."/>
            <person name="Grigoriev I.V."/>
            <person name="Nagy L.G."/>
            <person name="Martin F."/>
            <person name="Kauserud H."/>
        </authorList>
    </citation>
    <scope>NUCLEOTIDE SEQUENCE</scope>
    <source>
        <strain evidence="5">CBHHK002</strain>
    </source>
</reference>
<keyword evidence="1" id="KW-0808">Transferase</keyword>
<keyword evidence="2" id="KW-0833">Ubl conjugation pathway</keyword>
<dbReference type="PANTHER" id="PTHR46116">
    <property type="entry name" value="(E3-INDEPENDENT) E2 UBIQUITIN-CONJUGATING ENZYME"/>
    <property type="match status" value="1"/>
</dbReference>
<dbReference type="Gene3D" id="1.10.8.10">
    <property type="entry name" value="DNA helicase RuvA subunit, C-terminal domain"/>
    <property type="match status" value="1"/>
</dbReference>
<dbReference type="CDD" id="cd23810">
    <property type="entry name" value="UBCc_BIRC6"/>
    <property type="match status" value="1"/>
</dbReference>
<evidence type="ECO:0000313" key="5">
    <source>
        <dbReference type="EMBL" id="KAJ7368285.1"/>
    </source>
</evidence>
<evidence type="ECO:0000256" key="2">
    <source>
        <dbReference type="ARBA" id="ARBA00022786"/>
    </source>
</evidence>
<name>A0AAD7AUQ6_9AGAR</name>
<dbReference type="InterPro" id="IPR016135">
    <property type="entry name" value="UBQ-conjugating_enzyme/RWD"/>
</dbReference>
<organism evidence="5 6">
    <name type="scientific">Mycena albidolilacea</name>
    <dbReference type="NCBI Taxonomy" id="1033008"/>
    <lineage>
        <taxon>Eukaryota</taxon>
        <taxon>Fungi</taxon>
        <taxon>Dikarya</taxon>
        <taxon>Basidiomycota</taxon>
        <taxon>Agaricomycotina</taxon>
        <taxon>Agaricomycetes</taxon>
        <taxon>Agaricomycetidae</taxon>
        <taxon>Agaricales</taxon>
        <taxon>Marasmiineae</taxon>
        <taxon>Mycenaceae</taxon>
        <taxon>Mycena</taxon>
    </lineage>
</organism>
<feature type="domain" description="UBC core" evidence="4">
    <location>
        <begin position="649"/>
        <end position="809"/>
    </location>
</feature>
<feature type="compositionally biased region" description="Polar residues" evidence="3">
    <location>
        <begin position="282"/>
        <end position="291"/>
    </location>
</feature>
<feature type="region of interest" description="Disordered" evidence="3">
    <location>
        <begin position="47"/>
        <end position="111"/>
    </location>
</feature>
<dbReference type="PANTHER" id="PTHR46116:SF15">
    <property type="entry name" value="(E3-INDEPENDENT) E2 UBIQUITIN-CONJUGATING ENZYME"/>
    <property type="match status" value="1"/>
</dbReference>
<dbReference type="Proteomes" id="UP001218218">
    <property type="component" value="Unassembled WGS sequence"/>
</dbReference>
<dbReference type="AlphaFoldDB" id="A0AAD7AUQ6"/>
<dbReference type="Gene3D" id="3.10.110.10">
    <property type="entry name" value="Ubiquitin Conjugating Enzyme"/>
    <property type="match status" value="1"/>
</dbReference>
<dbReference type="SUPFAM" id="SSF54495">
    <property type="entry name" value="UBC-like"/>
    <property type="match status" value="1"/>
</dbReference>